<evidence type="ECO:0000313" key="2">
    <source>
        <dbReference type="Proteomes" id="UP000276133"/>
    </source>
</evidence>
<protein>
    <submittedName>
        <fullName evidence="1">Dynein heavy chain axonemal</fullName>
    </submittedName>
</protein>
<keyword evidence="2" id="KW-1185">Reference proteome</keyword>
<proteinExistence type="predicted"/>
<reference evidence="1 2" key="1">
    <citation type="journal article" date="2018" name="Sci. Rep.">
        <title>Genomic signatures of local adaptation to the degree of environmental predictability in rotifers.</title>
        <authorList>
            <person name="Franch-Gras L."/>
            <person name="Hahn C."/>
            <person name="Garcia-Roger E.M."/>
            <person name="Carmona M.J."/>
            <person name="Serra M."/>
            <person name="Gomez A."/>
        </authorList>
    </citation>
    <scope>NUCLEOTIDE SEQUENCE [LARGE SCALE GENOMIC DNA]</scope>
    <source>
        <strain evidence="1">HYR1</strain>
    </source>
</reference>
<name>A0A3M7RFX1_BRAPC</name>
<dbReference type="OrthoDB" id="1937949at2759"/>
<organism evidence="1 2">
    <name type="scientific">Brachionus plicatilis</name>
    <name type="common">Marine rotifer</name>
    <name type="synonym">Brachionus muelleri</name>
    <dbReference type="NCBI Taxonomy" id="10195"/>
    <lineage>
        <taxon>Eukaryota</taxon>
        <taxon>Metazoa</taxon>
        <taxon>Spiralia</taxon>
        <taxon>Gnathifera</taxon>
        <taxon>Rotifera</taxon>
        <taxon>Eurotatoria</taxon>
        <taxon>Monogononta</taxon>
        <taxon>Pseudotrocha</taxon>
        <taxon>Ploima</taxon>
        <taxon>Brachionidae</taxon>
        <taxon>Brachionus</taxon>
    </lineage>
</organism>
<dbReference type="Proteomes" id="UP000276133">
    <property type="component" value="Unassembled WGS sequence"/>
</dbReference>
<comment type="caution">
    <text evidence="1">The sequence shown here is derived from an EMBL/GenBank/DDBJ whole genome shotgun (WGS) entry which is preliminary data.</text>
</comment>
<evidence type="ECO:0000313" key="1">
    <source>
        <dbReference type="EMBL" id="RNA22473.1"/>
    </source>
</evidence>
<sequence length="256" mass="29988">MGEKNSNQMIFIHFHILCSFSPGICSRNLEPYRRSDIDVLEQVQRRFSKFVPKLKSKPYFERREVLGWSTLEERYRRAWSYLGDIQKWGSKVGFGGLYSPAGNTRTCHKVIERQVIRNCGVRHNFFTNRTARNWNTIDAVTQSIKKFHKKCLFDVRNILKYHFRCTIDGPDSSYSCFEIHILWKVDNDARIEPPIHTEYLRSGGAIILIFIELGARAVISFCMRSAMPGYMVVPPDRTVLAYRSFRMSMSHFIIEL</sequence>
<dbReference type="EMBL" id="REGN01003443">
    <property type="protein sequence ID" value="RNA22473.1"/>
    <property type="molecule type" value="Genomic_DNA"/>
</dbReference>
<dbReference type="AlphaFoldDB" id="A0A3M7RFX1"/>
<gene>
    <name evidence="1" type="ORF">BpHYR1_008319</name>
</gene>
<accession>A0A3M7RFX1</accession>